<organism evidence="1 2">
    <name type="scientific">Desulfonema magnum</name>
    <dbReference type="NCBI Taxonomy" id="45655"/>
    <lineage>
        <taxon>Bacteria</taxon>
        <taxon>Pseudomonadati</taxon>
        <taxon>Thermodesulfobacteriota</taxon>
        <taxon>Desulfobacteria</taxon>
        <taxon>Desulfobacterales</taxon>
        <taxon>Desulfococcaceae</taxon>
        <taxon>Desulfonema</taxon>
    </lineage>
</organism>
<proteinExistence type="predicted"/>
<dbReference type="EMBL" id="CP061800">
    <property type="protein sequence ID" value="QTA93088.1"/>
    <property type="molecule type" value="Genomic_DNA"/>
</dbReference>
<evidence type="ECO:0000313" key="1">
    <source>
        <dbReference type="EMBL" id="QTA93088.1"/>
    </source>
</evidence>
<name>A0A975GUK5_9BACT</name>
<keyword evidence="2" id="KW-1185">Reference proteome</keyword>
<reference evidence="1" key="1">
    <citation type="journal article" date="2021" name="Microb. Physiol.">
        <title>Proteogenomic Insights into the Physiology of Marine, Sulfate-Reducing, Filamentous Desulfonema limicola and Desulfonema magnum.</title>
        <authorList>
            <person name="Schnaars V."/>
            <person name="Wohlbrand L."/>
            <person name="Scheve S."/>
            <person name="Hinrichs C."/>
            <person name="Reinhardt R."/>
            <person name="Rabus R."/>
        </authorList>
    </citation>
    <scope>NUCLEOTIDE SEQUENCE</scope>
    <source>
        <strain evidence="1">4be13</strain>
    </source>
</reference>
<evidence type="ECO:0000313" key="2">
    <source>
        <dbReference type="Proteomes" id="UP000663722"/>
    </source>
</evidence>
<gene>
    <name evidence="1" type="ORF">dnm_091850</name>
</gene>
<sequence length="43" mass="4734">MGILKSVSALAKFVTQQNPESQFMTFDSTQSAYFIVTKSGMTL</sequence>
<dbReference type="AlphaFoldDB" id="A0A975GUK5"/>
<dbReference type="Proteomes" id="UP000663722">
    <property type="component" value="Chromosome"/>
</dbReference>
<dbReference type="KEGG" id="dmm:dnm_091850"/>
<protein>
    <submittedName>
        <fullName evidence="1">Uncharacterized protein</fullName>
    </submittedName>
</protein>
<accession>A0A975GUK5</accession>